<dbReference type="InterPro" id="IPR052716">
    <property type="entry name" value="MOSC_domain"/>
</dbReference>
<dbReference type="STRING" id="1156985.SAMN04488118_11941"/>
<dbReference type="PANTHER" id="PTHR36930:SF1">
    <property type="entry name" value="MOSC DOMAIN-CONTAINING PROTEIN"/>
    <property type="match status" value="1"/>
</dbReference>
<evidence type="ECO:0000313" key="2">
    <source>
        <dbReference type="EMBL" id="SCZ73850.1"/>
    </source>
</evidence>
<dbReference type="Proteomes" id="UP000198767">
    <property type="component" value="Unassembled WGS sequence"/>
</dbReference>
<dbReference type="GO" id="GO:0030151">
    <property type="term" value="F:molybdenum ion binding"/>
    <property type="evidence" value="ECO:0007669"/>
    <property type="project" value="InterPro"/>
</dbReference>
<sequence length="245" mass="27845">MSVRITSMWRHPIKAHGREEVNETQLIPGQCMPGDRVWAVAHENTKTDGGEWARCQNFTRGAGHPQLMAITAQTEGAYITLSHPKRQDLKFRPNQDQAAFLEWVRPLMEPERAQPVKIIHANGLGLTDSSWPSITLCNAASHRAIEEHVGQDLSIHRWRGNVWLDGLEPWEEFNWIDRELRLGDAILRIRQRTERCIATEANPATGQRDVETLNALDAWGHRDFSVKAEVVKGGLVRTEDTLELL</sequence>
<dbReference type="PROSITE" id="PS51340">
    <property type="entry name" value="MOSC"/>
    <property type="match status" value="1"/>
</dbReference>
<evidence type="ECO:0000313" key="3">
    <source>
        <dbReference type="Proteomes" id="UP000198767"/>
    </source>
</evidence>
<dbReference type="AlphaFoldDB" id="A0A1G5RJ74"/>
<dbReference type="GO" id="GO:0003824">
    <property type="term" value="F:catalytic activity"/>
    <property type="evidence" value="ECO:0007669"/>
    <property type="project" value="InterPro"/>
</dbReference>
<gene>
    <name evidence="2" type="ORF">SAMN04488118_11941</name>
</gene>
<keyword evidence="3" id="KW-1185">Reference proteome</keyword>
<name>A0A1G5RJ74_9RHOB</name>
<reference evidence="2 3" key="1">
    <citation type="submission" date="2016-10" db="EMBL/GenBank/DDBJ databases">
        <authorList>
            <person name="de Groot N.N."/>
        </authorList>
    </citation>
    <scope>NUCLEOTIDE SEQUENCE [LARGE SCALE GENOMIC DNA]</scope>
    <source>
        <strain evidence="2 3">U95</strain>
    </source>
</reference>
<dbReference type="PANTHER" id="PTHR36930">
    <property type="entry name" value="METAL-SULFUR CLUSTER BIOSYNTHESIS PROTEINS YUAD-RELATED"/>
    <property type="match status" value="1"/>
</dbReference>
<dbReference type="Pfam" id="PF03476">
    <property type="entry name" value="MOSC_N"/>
    <property type="match status" value="1"/>
</dbReference>
<dbReference type="InterPro" id="IPR011037">
    <property type="entry name" value="Pyrv_Knase-like_insert_dom_sf"/>
</dbReference>
<dbReference type="EMBL" id="FMWG01000019">
    <property type="protein sequence ID" value="SCZ73850.1"/>
    <property type="molecule type" value="Genomic_DNA"/>
</dbReference>
<dbReference type="GO" id="GO:0030170">
    <property type="term" value="F:pyridoxal phosphate binding"/>
    <property type="evidence" value="ECO:0007669"/>
    <property type="project" value="InterPro"/>
</dbReference>
<dbReference type="InterPro" id="IPR005302">
    <property type="entry name" value="MoCF_Sase_C"/>
</dbReference>
<feature type="domain" description="MOSC" evidence="1">
    <location>
        <begin position="96"/>
        <end position="245"/>
    </location>
</feature>
<dbReference type="Pfam" id="PF03473">
    <property type="entry name" value="MOSC"/>
    <property type="match status" value="1"/>
</dbReference>
<dbReference type="InterPro" id="IPR005303">
    <property type="entry name" value="MOCOS_middle"/>
</dbReference>
<dbReference type="OrthoDB" id="581532at2"/>
<dbReference type="RefSeq" id="WP_090221206.1">
    <property type="nucleotide sequence ID" value="NZ_FMWG01000019.1"/>
</dbReference>
<organism evidence="2 3">
    <name type="scientific">Epibacterium ulvae</name>
    <dbReference type="NCBI Taxonomy" id="1156985"/>
    <lineage>
        <taxon>Bacteria</taxon>
        <taxon>Pseudomonadati</taxon>
        <taxon>Pseudomonadota</taxon>
        <taxon>Alphaproteobacteria</taxon>
        <taxon>Rhodobacterales</taxon>
        <taxon>Roseobacteraceae</taxon>
        <taxon>Epibacterium</taxon>
    </lineage>
</organism>
<dbReference type="SUPFAM" id="SSF50800">
    <property type="entry name" value="PK beta-barrel domain-like"/>
    <property type="match status" value="1"/>
</dbReference>
<accession>A0A1G5RJ74</accession>
<evidence type="ECO:0000259" key="1">
    <source>
        <dbReference type="PROSITE" id="PS51340"/>
    </source>
</evidence>
<protein>
    <recommendedName>
        <fullName evidence="1">MOSC domain-containing protein</fullName>
    </recommendedName>
</protein>
<proteinExistence type="predicted"/>